<dbReference type="EMBL" id="CP022315">
    <property type="protein sequence ID" value="ASK64464.1"/>
    <property type="molecule type" value="Genomic_DNA"/>
</dbReference>
<evidence type="ECO:0000313" key="2">
    <source>
        <dbReference type="EMBL" id="ASK64464.1"/>
    </source>
</evidence>
<dbReference type="KEGG" id="vil:CFK37_18245"/>
<proteinExistence type="predicted"/>
<dbReference type="PANTHER" id="PTHR39176">
    <property type="entry name" value="PERIPLASMIC PROTEIN-RELATED"/>
    <property type="match status" value="1"/>
</dbReference>
<accession>A0A220U840</accession>
<feature type="domain" description="Lysozyme inhibitor LprI-like N-terminal" evidence="1">
    <location>
        <begin position="2"/>
        <end position="51"/>
    </location>
</feature>
<organism evidence="2 3">
    <name type="scientific">Virgibacillus phasianinus</name>
    <dbReference type="NCBI Taxonomy" id="2017483"/>
    <lineage>
        <taxon>Bacteria</taxon>
        <taxon>Bacillati</taxon>
        <taxon>Bacillota</taxon>
        <taxon>Bacilli</taxon>
        <taxon>Bacillales</taxon>
        <taxon>Bacillaceae</taxon>
        <taxon>Virgibacillus</taxon>
    </lineage>
</organism>
<gene>
    <name evidence="2" type="ORF">CFK37_18245</name>
</gene>
<keyword evidence="3" id="KW-1185">Reference proteome</keyword>
<dbReference type="InterPro" id="IPR009739">
    <property type="entry name" value="LprI-like_N"/>
</dbReference>
<sequence>MDQLRKEQRQWIEYRDNTAKEASLKYEGGTMEQYEYVREENNLTEGRCFELVKEYMK</sequence>
<dbReference type="Gene3D" id="1.20.1270.180">
    <property type="match status" value="1"/>
</dbReference>
<evidence type="ECO:0000259" key="1">
    <source>
        <dbReference type="Pfam" id="PF07007"/>
    </source>
</evidence>
<name>A0A220U840_9BACI</name>
<dbReference type="AlphaFoldDB" id="A0A220U840"/>
<dbReference type="OrthoDB" id="2438161at2"/>
<dbReference type="Pfam" id="PF07007">
    <property type="entry name" value="LprI"/>
    <property type="match status" value="1"/>
</dbReference>
<dbReference type="Proteomes" id="UP000198312">
    <property type="component" value="Chromosome"/>
</dbReference>
<evidence type="ECO:0000313" key="3">
    <source>
        <dbReference type="Proteomes" id="UP000198312"/>
    </source>
</evidence>
<protein>
    <recommendedName>
        <fullName evidence="1">Lysozyme inhibitor LprI-like N-terminal domain-containing protein</fullName>
    </recommendedName>
</protein>
<dbReference type="PANTHER" id="PTHR39176:SF1">
    <property type="entry name" value="PERIPLASMIC PROTEIN"/>
    <property type="match status" value="1"/>
</dbReference>
<reference evidence="2 3" key="1">
    <citation type="submission" date="2017-07" db="EMBL/GenBank/DDBJ databases">
        <title>Virgibacillus sp. LM2416.</title>
        <authorList>
            <person name="Tak E.J."/>
            <person name="Bae J.-W."/>
        </authorList>
    </citation>
    <scope>NUCLEOTIDE SEQUENCE [LARGE SCALE GENOMIC DNA]</scope>
    <source>
        <strain evidence="2 3">LM2416</strain>
    </source>
</reference>